<reference evidence="1 2" key="1">
    <citation type="journal article" date="2008" name="Virology">
        <title>Genome sequence of the lytic bacteriophage P1201 from Corynebacterium glutamicum NCHU 87078: Evolutionary relationships to phages from Corynebacterineae.</title>
        <authorList>
            <person name="Chen C.L."/>
            <person name="Pan T.Y."/>
            <person name="Kan S.C."/>
            <person name="Kuan Y.C."/>
            <person name="Hong L.Y."/>
            <person name="Chiu K.R."/>
            <person name="Sheu C.S."/>
            <person name="Yang J.S."/>
            <person name="Hsu W.H."/>
            <person name="Hu H.Y."/>
        </authorList>
    </citation>
    <scope>NUCLEOTIDE SEQUENCE</scope>
</reference>
<name>A7IYD5_9CAUD</name>
<proteinExistence type="predicted"/>
<organism evidence="1 2">
    <name type="scientific">Corynebacterium phage P1201</name>
    <dbReference type="NCBI Taxonomy" id="384848"/>
    <lineage>
        <taxon>Viruses</taxon>
        <taxon>Duplodnaviria</taxon>
        <taxon>Heunggongvirae</taxon>
        <taxon>Uroviricota</taxon>
        <taxon>Caudoviricetes</taxon>
        <taxon>Zierdtviridae</taxon>
        <taxon>Toshachvirinae</taxon>
        <taxon>Chunghsingvirus</taxon>
        <taxon>Chunghsingvirus P1201</taxon>
        <taxon>Corynebacterium virus P1201</taxon>
    </lineage>
</organism>
<evidence type="ECO:0000313" key="2">
    <source>
        <dbReference type="Proteomes" id="UP000002414"/>
    </source>
</evidence>
<dbReference type="KEGG" id="vg:5745533"/>
<sequence>MRQIDVEIYEKRSHCPNCLRMRSEFDRWLEQTEHEVESTTDFIEDNPEIIEQSGAKAAPIYKITDLDTDEVSFVSGPQTDLLVDTLEGRLDIWN</sequence>
<dbReference type="RefSeq" id="YP_001468966.1">
    <property type="nucleotide sequence ID" value="NC_009816.1"/>
</dbReference>
<evidence type="ECO:0000313" key="1">
    <source>
        <dbReference type="EMBL" id="ABF57518.1"/>
    </source>
</evidence>
<dbReference type="EMBL" id="DQ499600">
    <property type="protein sequence ID" value="ABF57518.1"/>
    <property type="molecule type" value="Genomic_DNA"/>
</dbReference>
<keyword evidence="2" id="KW-1185">Reference proteome</keyword>
<dbReference type="GeneID" id="5745533"/>
<dbReference type="SUPFAM" id="SSF52833">
    <property type="entry name" value="Thioredoxin-like"/>
    <property type="match status" value="1"/>
</dbReference>
<protein>
    <submittedName>
        <fullName evidence="1">Gp68</fullName>
    </submittedName>
</protein>
<accession>A7IYD5</accession>
<dbReference type="InterPro" id="IPR036249">
    <property type="entry name" value="Thioredoxin-like_sf"/>
</dbReference>
<dbReference type="Proteomes" id="UP000002414">
    <property type="component" value="Segment"/>
</dbReference>